<dbReference type="Proteomes" id="UP001143910">
    <property type="component" value="Unassembled WGS sequence"/>
</dbReference>
<protein>
    <submittedName>
        <fullName evidence="1">Uncharacterized protein</fullName>
    </submittedName>
</protein>
<comment type="caution">
    <text evidence="1">The sequence shown here is derived from an EMBL/GenBank/DDBJ whole genome shotgun (WGS) entry which is preliminary data.</text>
</comment>
<proteinExistence type="predicted"/>
<evidence type="ECO:0000313" key="2">
    <source>
        <dbReference type="Proteomes" id="UP001143910"/>
    </source>
</evidence>
<organism evidence="1 2">
    <name type="scientific">Zarea fungicola</name>
    <dbReference type="NCBI Taxonomy" id="93591"/>
    <lineage>
        <taxon>Eukaryota</taxon>
        <taxon>Fungi</taxon>
        <taxon>Dikarya</taxon>
        <taxon>Ascomycota</taxon>
        <taxon>Pezizomycotina</taxon>
        <taxon>Sordariomycetes</taxon>
        <taxon>Hypocreomycetidae</taxon>
        <taxon>Hypocreales</taxon>
        <taxon>Cordycipitaceae</taxon>
        <taxon>Zarea</taxon>
    </lineage>
</organism>
<evidence type="ECO:0000313" key="1">
    <source>
        <dbReference type="EMBL" id="KAJ2973198.1"/>
    </source>
</evidence>
<name>A0ACC1N2G8_9HYPO</name>
<reference evidence="1" key="1">
    <citation type="submission" date="2022-08" db="EMBL/GenBank/DDBJ databases">
        <title>Genome Sequence of Lecanicillium fungicola.</title>
        <authorList>
            <person name="Buettner E."/>
        </authorList>
    </citation>
    <scope>NUCLEOTIDE SEQUENCE</scope>
    <source>
        <strain evidence="1">Babe33</strain>
    </source>
</reference>
<gene>
    <name evidence="1" type="ORF">NQ176_g6745</name>
</gene>
<sequence length="650" mass="71161">MTRQYMPVFEAHRQRVDALCEKVEALLDQLAPLANLAVALPKHSSSSEVPNSIESPLMEHLGLAANALNDVPMHQPESSNYLFDSSDDDESTCYTASFSDDDNLAMDSYGKFRYVGGAPNKLLIEAVRATSQTPDYSQNPFLPPASQQTSSKMSEKLTVEPLPFFTPGLVWPKLPYLPSPEDVPRPPKYLADVLINAFFDQMNDLFPVVYRPRFMQQYHSMMNSGSGPGASPEFLSVFFAVCAFSSSLIAQLAGPRFSGMEFYEKAVVLHYASTGRSSIEQVQSLALLSLCAARWNTSAQSWKFAGQAVRAAQDIGLHVGLCLPEDGLDEAAAKEQARCAWWAVATLDCIMSLTLGRPMIGLNSSSTCPLPTGRTDDQLERSGGASVGNSANGRALGGFIAFGRLCAIISKIGKIRRRERRSAQMQSPKRLKLLDTKRRVQQELHEWKLGLSDEIAFEPEILPPTSISTGNQTMRAVMSVMYPAAVMHLHGASPKAFEMESMTDGKEFYDTFELAMQSAQDCIRAAEQLHKYVPPSHYLTACVHQVTLAGLLLFRSAPTASCQQEIDDSLGSCIAALSTLEAVWPPAQRNAGILRHLVNRKADDSMSDGLLDMLNYSNQMGDPLSSTFPSLPMDSPGNGLLGDMMNGQMR</sequence>
<accession>A0ACC1N2G8</accession>
<keyword evidence="2" id="KW-1185">Reference proteome</keyword>
<dbReference type="EMBL" id="JANJQO010001010">
    <property type="protein sequence ID" value="KAJ2973198.1"/>
    <property type="molecule type" value="Genomic_DNA"/>
</dbReference>